<evidence type="ECO:0000313" key="4">
    <source>
        <dbReference type="EMBL" id="MFC7364490.1"/>
    </source>
</evidence>
<organism evidence="4 5">
    <name type="scientific">Bhargavaea changchunensis</name>
    <dbReference type="NCBI Taxonomy" id="2134037"/>
    <lineage>
        <taxon>Bacteria</taxon>
        <taxon>Bacillati</taxon>
        <taxon>Bacillota</taxon>
        <taxon>Bacilli</taxon>
        <taxon>Bacillales</taxon>
        <taxon>Caryophanaceae</taxon>
        <taxon>Bhargavaea</taxon>
    </lineage>
</organism>
<comment type="caution">
    <text evidence="4">The sequence shown here is derived from an EMBL/GenBank/DDBJ whole genome shotgun (WGS) entry which is preliminary data.</text>
</comment>
<dbReference type="InterPro" id="IPR050624">
    <property type="entry name" value="HTH-type_Tx_Regulator"/>
</dbReference>
<name>A0ABW2NF18_9BACL</name>
<evidence type="ECO:0000256" key="2">
    <source>
        <dbReference type="PROSITE-ProRule" id="PRU00335"/>
    </source>
</evidence>
<dbReference type="InterPro" id="IPR036271">
    <property type="entry name" value="Tet_transcr_reg_TetR-rel_C_sf"/>
</dbReference>
<dbReference type="Proteomes" id="UP001596483">
    <property type="component" value="Unassembled WGS sequence"/>
</dbReference>
<feature type="domain" description="HTH tetR-type" evidence="3">
    <location>
        <begin position="1"/>
        <end position="59"/>
    </location>
</feature>
<dbReference type="PRINTS" id="PR00455">
    <property type="entry name" value="HTHTETR"/>
</dbReference>
<dbReference type="PROSITE" id="PS01081">
    <property type="entry name" value="HTH_TETR_1"/>
    <property type="match status" value="1"/>
</dbReference>
<dbReference type="SUPFAM" id="SSF46689">
    <property type="entry name" value="Homeodomain-like"/>
    <property type="match status" value="1"/>
</dbReference>
<dbReference type="Pfam" id="PF17932">
    <property type="entry name" value="TetR_C_24"/>
    <property type="match status" value="1"/>
</dbReference>
<dbReference type="RefSeq" id="WP_157297325.1">
    <property type="nucleotide sequence ID" value="NZ_JBHTCT010000011.1"/>
</dbReference>
<dbReference type="InterPro" id="IPR009057">
    <property type="entry name" value="Homeodomain-like_sf"/>
</dbReference>
<dbReference type="InterPro" id="IPR023772">
    <property type="entry name" value="DNA-bd_HTH_TetR-type_CS"/>
</dbReference>
<proteinExistence type="predicted"/>
<reference evidence="5" key="1">
    <citation type="journal article" date="2019" name="Int. J. Syst. Evol. Microbiol.">
        <title>The Global Catalogue of Microorganisms (GCM) 10K type strain sequencing project: providing services to taxonomists for standard genome sequencing and annotation.</title>
        <authorList>
            <consortium name="The Broad Institute Genomics Platform"/>
            <consortium name="The Broad Institute Genome Sequencing Center for Infectious Disease"/>
            <person name="Wu L."/>
            <person name="Ma J."/>
        </authorList>
    </citation>
    <scope>NUCLEOTIDE SEQUENCE [LARGE SCALE GENOMIC DNA]</scope>
    <source>
        <strain evidence="5">JCM 4738</strain>
    </source>
</reference>
<dbReference type="PANTHER" id="PTHR43479">
    <property type="entry name" value="ACREF/ENVCD OPERON REPRESSOR-RELATED"/>
    <property type="match status" value="1"/>
</dbReference>
<evidence type="ECO:0000313" key="5">
    <source>
        <dbReference type="Proteomes" id="UP001596483"/>
    </source>
</evidence>
<dbReference type="InterPro" id="IPR041490">
    <property type="entry name" value="KstR2_TetR_C"/>
</dbReference>
<protein>
    <submittedName>
        <fullName evidence="4">TetR/AcrR family transcriptional regulator</fullName>
    </submittedName>
</protein>
<sequence length="189" mass="21940">MKEKIIRASITLFEQRGFSSTSVQDIVDLIGATKGTFYYYFKSKEQLLMDIHREYISDLLRRQEVILENGDWSSGQKLSAMVDMLISDIRKNGPSARVFFRDIRHLSEKNIRIITEDRDRFRLNFEEIIRKGAESGEFRKDIRPDMAAFGILGLANFSYNWFDPEGEVNPEELAVIYSVMILEGIVARN</sequence>
<dbReference type="Gene3D" id="1.10.10.60">
    <property type="entry name" value="Homeodomain-like"/>
    <property type="match status" value="1"/>
</dbReference>
<dbReference type="Gene3D" id="1.10.357.10">
    <property type="entry name" value="Tetracycline Repressor, domain 2"/>
    <property type="match status" value="1"/>
</dbReference>
<dbReference type="SUPFAM" id="SSF48498">
    <property type="entry name" value="Tetracyclin repressor-like, C-terminal domain"/>
    <property type="match status" value="1"/>
</dbReference>
<dbReference type="PROSITE" id="PS50977">
    <property type="entry name" value="HTH_TETR_2"/>
    <property type="match status" value="1"/>
</dbReference>
<evidence type="ECO:0000259" key="3">
    <source>
        <dbReference type="PROSITE" id="PS50977"/>
    </source>
</evidence>
<gene>
    <name evidence="4" type="ORF">ACFQQH_05035</name>
</gene>
<accession>A0ABW2NF18</accession>
<dbReference type="EMBL" id="JBHTCT010000011">
    <property type="protein sequence ID" value="MFC7364490.1"/>
    <property type="molecule type" value="Genomic_DNA"/>
</dbReference>
<dbReference type="InterPro" id="IPR001647">
    <property type="entry name" value="HTH_TetR"/>
</dbReference>
<evidence type="ECO:0000256" key="1">
    <source>
        <dbReference type="ARBA" id="ARBA00023125"/>
    </source>
</evidence>
<dbReference type="PANTHER" id="PTHR43479:SF11">
    <property type="entry name" value="ACREF_ENVCD OPERON REPRESSOR-RELATED"/>
    <property type="match status" value="1"/>
</dbReference>
<dbReference type="Pfam" id="PF00440">
    <property type="entry name" value="TetR_N"/>
    <property type="match status" value="1"/>
</dbReference>
<keyword evidence="5" id="KW-1185">Reference proteome</keyword>
<keyword evidence="1 2" id="KW-0238">DNA-binding</keyword>
<feature type="DNA-binding region" description="H-T-H motif" evidence="2">
    <location>
        <begin position="22"/>
        <end position="41"/>
    </location>
</feature>